<reference evidence="3" key="1">
    <citation type="submission" date="2020-08" db="EMBL/GenBank/DDBJ databases">
        <title>Winogradskyella ouciana sp. nov., isolated from the hadal seawater of the Mariana Trench.</title>
        <authorList>
            <person name="He X."/>
        </authorList>
    </citation>
    <scope>NUCLEOTIDE SEQUENCE [LARGE SCALE GENOMIC DNA]</scope>
    <source>
        <strain evidence="3">KCTC 52348</strain>
    </source>
</reference>
<keyword evidence="1 2" id="KW-0732">Signal</keyword>
<protein>
    <submittedName>
        <fullName evidence="3">T9SS type A sorting domain-containing protein</fullName>
    </submittedName>
</protein>
<name>A0A842ISZ8_9FLAO</name>
<comment type="caution">
    <text evidence="3">The sequence shown here is derived from an EMBL/GenBank/DDBJ whole genome shotgun (WGS) entry which is preliminary data.</text>
</comment>
<feature type="signal peptide" evidence="2">
    <location>
        <begin position="1"/>
        <end position="23"/>
    </location>
</feature>
<dbReference type="InterPro" id="IPR029058">
    <property type="entry name" value="AB_hydrolase_fold"/>
</dbReference>
<dbReference type="EMBL" id="JACLCP010000005">
    <property type="protein sequence ID" value="MBC2846292.1"/>
    <property type="molecule type" value="Genomic_DNA"/>
</dbReference>
<dbReference type="Gene3D" id="3.40.50.1820">
    <property type="entry name" value="alpha/beta hydrolase"/>
    <property type="match status" value="1"/>
</dbReference>
<dbReference type="SUPFAM" id="SSF53474">
    <property type="entry name" value="alpha/beta-Hydrolases"/>
    <property type="match status" value="1"/>
</dbReference>
<evidence type="ECO:0000313" key="4">
    <source>
        <dbReference type="Proteomes" id="UP000533900"/>
    </source>
</evidence>
<evidence type="ECO:0000313" key="3">
    <source>
        <dbReference type="EMBL" id="MBC2846292.1"/>
    </source>
</evidence>
<keyword evidence="4" id="KW-1185">Reference proteome</keyword>
<proteinExistence type="predicted"/>
<sequence>MKKLLFFTVLSCALFLGNAQNNAYYNRMQHIFGNINKSKVTTGYLKEFGIRFNEIEAYNGVLNTNNVVDKTQWQSLYSSLYTMRIGSVAESMTAPNMVFDNLETQQNNSTQDVLFAAQYYAYQQYKDKAVSNGDVKVIKDRIYDVKGRNPYDTKTIFAVSPLKKQLQGNTFTFKLPSSLIYTNSSSTLNQVQIDFDDGNGYQTVTLNSAQNITYTSGGEKELRVKFSYSNGTKLYSQSKIWVDYISSGGSNQARFNGFGLLFNEEPITGNPYQGSSTTGLVTVELAPGHTQLTKPLIVVEGFDPNNSFDYDSLINFNNPGGLLVDIIAGAGFNSLNQAIEDEDYDLVFVDFENSTDFIQRNAYMLEAVIDWVNNQKVGNEQNVVLGMSMGGLVARYALRDMEINGETHDTKLYISHDTPHQGANVPLAFQAFVRHLVGEEIGIPVFFSLFDINIVDLSDEIPGLEEGLALLRTPAAQQMLTYQLQGTGDNVSVDNTTLYSSFLTEYSTMGYPQQNGIRNIAIANGSECGTPLEFNPYDKLVDINVRVDLPFFVTNIALAILNGLSVNPLKALSSLLSTDTDIKAQFRLRALPSQQSKQIYKGKIFIEKTILFLVDVEEPLIDEERLNSLSSMLPLDNASGGIFDLEGFANLPQELDQYVLERQFNFIPTYSSLDIGSGTQTIGIRDLNKTYSPLSPPRAPKDVPFDNFFTNDLNSEQHIQFTLNNGNWLIEELDDDNEEGFYSCASNCPNDLPLVIIGSDQICNSSSETYYVNNLRPGVLVNWSVSPTGGFTLTQNGNSATLTPTGYFGGRATLTAFIETDCNDVEIAKEIQTGSQRPIIYGKDGEQIASFSFCTLHYGYINFTTPSSAFEWEWNQVSGNFNMLTTYNNAQFFSYQPTSGIVTVRTRDNCGWSVPTFLVIEFTNCSDGGDFDNFRLAQNPIKNDNLEIVETAVINSNVDTAYTIDDNTKVTIKLFDFSGNLLKTKKRTRNLVDGKYQLNTSEFPNGKYFLKIIHNNTEQVFQIILDK</sequence>
<evidence type="ECO:0000256" key="1">
    <source>
        <dbReference type="ARBA" id="ARBA00022729"/>
    </source>
</evidence>
<feature type="chain" id="PRO_5032309733" evidence="2">
    <location>
        <begin position="24"/>
        <end position="1027"/>
    </location>
</feature>
<accession>A0A842ISZ8</accession>
<dbReference type="RefSeq" id="WP_185790010.1">
    <property type="nucleotide sequence ID" value="NZ_JACLCP010000005.1"/>
</dbReference>
<dbReference type="AlphaFoldDB" id="A0A842ISZ8"/>
<dbReference type="InterPro" id="IPR026444">
    <property type="entry name" value="Secre_tail"/>
</dbReference>
<gene>
    <name evidence="3" type="ORF">H7F21_14390</name>
</gene>
<organism evidence="3 4">
    <name type="scientific">Winogradskyella flava</name>
    <dbReference type="NCBI Taxonomy" id="1884876"/>
    <lineage>
        <taxon>Bacteria</taxon>
        <taxon>Pseudomonadati</taxon>
        <taxon>Bacteroidota</taxon>
        <taxon>Flavobacteriia</taxon>
        <taxon>Flavobacteriales</taxon>
        <taxon>Flavobacteriaceae</taxon>
        <taxon>Winogradskyella</taxon>
    </lineage>
</organism>
<evidence type="ECO:0000256" key="2">
    <source>
        <dbReference type="SAM" id="SignalP"/>
    </source>
</evidence>
<dbReference type="NCBIfam" id="TIGR04183">
    <property type="entry name" value="Por_Secre_tail"/>
    <property type="match status" value="1"/>
</dbReference>
<dbReference type="Proteomes" id="UP000533900">
    <property type="component" value="Unassembled WGS sequence"/>
</dbReference>